<evidence type="ECO:0000256" key="8">
    <source>
        <dbReference type="HAMAP-Rule" id="MF_00265"/>
    </source>
</evidence>
<dbReference type="Gene3D" id="3.40.50.1010">
    <property type="entry name" value="5'-nuclease"/>
    <property type="match status" value="1"/>
</dbReference>
<feature type="domain" description="PIN" evidence="9">
    <location>
        <begin position="4"/>
        <end position="131"/>
    </location>
</feature>
<organism evidence="10 11">
    <name type="scientific">Candidatus Propionivibrio aalborgensis</name>
    <dbReference type="NCBI Taxonomy" id="1860101"/>
    <lineage>
        <taxon>Bacteria</taxon>
        <taxon>Pseudomonadati</taxon>
        <taxon>Pseudomonadota</taxon>
        <taxon>Betaproteobacteria</taxon>
        <taxon>Rhodocyclales</taxon>
        <taxon>Rhodocyclaceae</taxon>
        <taxon>Propionivibrio</taxon>
    </lineage>
</organism>
<dbReference type="PANTHER" id="PTHR33653">
    <property type="entry name" value="RIBONUCLEASE VAPC2"/>
    <property type="match status" value="1"/>
</dbReference>
<dbReference type="GO" id="GO:0004540">
    <property type="term" value="F:RNA nuclease activity"/>
    <property type="evidence" value="ECO:0007669"/>
    <property type="project" value="InterPro"/>
</dbReference>
<evidence type="ECO:0000256" key="5">
    <source>
        <dbReference type="ARBA" id="ARBA00022801"/>
    </source>
</evidence>
<feature type="binding site" evidence="8">
    <location>
        <position position="6"/>
    </location>
    <ligand>
        <name>Mg(2+)</name>
        <dbReference type="ChEBI" id="CHEBI:18420"/>
    </ligand>
</feature>
<keyword evidence="11" id="KW-1185">Reference proteome</keyword>
<evidence type="ECO:0000313" key="10">
    <source>
        <dbReference type="EMBL" id="SBT05068.1"/>
    </source>
</evidence>
<evidence type="ECO:0000256" key="1">
    <source>
        <dbReference type="ARBA" id="ARBA00001946"/>
    </source>
</evidence>
<keyword evidence="3 8" id="KW-0540">Nuclease</keyword>
<dbReference type="GO" id="GO:0016787">
    <property type="term" value="F:hydrolase activity"/>
    <property type="evidence" value="ECO:0007669"/>
    <property type="project" value="UniProtKB-KW"/>
</dbReference>
<evidence type="ECO:0000256" key="7">
    <source>
        <dbReference type="ARBA" id="ARBA00038093"/>
    </source>
</evidence>
<dbReference type="GO" id="GO:0090729">
    <property type="term" value="F:toxin activity"/>
    <property type="evidence" value="ECO:0007669"/>
    <property type="project" value="UniProtKB-KW"/>
</dbReference>
<dbReference type="AlphaFoldDB" id="A0A1A8XM99"/>
<keyword evidence="6 8" id="KW-0460">Magnesium</keyword>
<protein>
    <recommendedName>
        <fullName evidence="8">Ribonuclease VapC</fullName>
        <shortName evidence="8">RNase VapC</shortName>
        <ecNumber evidence="8">3.1.-.-</ecNumber>
    </recommendedName>
    <alternativeName>
        <fullName evidence="8">Toxin VapC</fullName>
    </alternativeName>
</protein>
<dbReference type="InterPro" id="IPR050556">
    <property type="entry name" value="Type_II_TA_system_RNase"/>
</dbReference>
<sequence>MSWLLDTCAISEYARKTPAPNVIAWLDEQDETSLFISVIALGEIEKGILKLSASEPRRSQKLTAWLGKVEQRFAGRILPLDTATLHVWAQLAASAELAGQALPVMDGLIMATAQRHGLTVVTRNVQDFERYPQILNPWAL</sequence>
<reference evidence="10 11" key="1">
    <citation type="submission" date="2016-06" db="EMBL/GenBank/DDBJ databases">
        <authorList>
            <person name="Kjaerup R.B."/>
            <person name="Dalgaard T.S."/>
            <person name="Juul-Madsen H.R."/>
        </authorList>
    </citation>
    <scope>NUCLEOTIDE SEQUENCE [LARGE SCALE GENOMIC DNA]</scope>
    <source>
        <strain evidence="10">2</strain>
    </source>
</reference>
<keyword evidence="4 8" id="KW-0479">Metal-binding</keyword>
<dbReference type="CDD" id="cd18746">
    <property type="entry name" value="PIN_VapC4-5_FitB-like"/>
    <property type="match status" value="1"/>
</dbReference>
<evidence type="ECO:0000256" key="3">
    <source>
        <dbReference type="ARBA" id="ARBA00022722"/>
    </source>
</evidence>
<dbReference type="PANTHER" id="PTHR33653:SF1">
    <property type="entry name" value="RIBONUCLEASE VAPC2"/>
    <property type="match status" value="1"/>
</dbReference>
<dbReference type="EC" id="3.1.-.-" evidence="8"/>
<comment type="function">
    <text evidence="8">Toxic component of a toxin-antitoxin (TA) system. An RNase.</text>
</comment>
<keyword evidence="2 8" id="KW-1277">Toxin-antitoxin system</keyword>
<dbReference type="InterPro" id="IPR029060">
    <property type="entry name" value="PIN-like_dom_sf"/>
</dbReference>
<gene>
    <name evidence="8 10" type="primary">vapC</name>
    <name evidence="10" type="ORF">PROAA_1410006</name>
</gene>
<keyword evidence="5 8" id="KW-0378">Hydrolase</keyword>
<dbReference type="Proteomes" id="UP000199600">
    <property type="component" value="Unassembled WGS sequence"/>
</dbReference>
<name>A0A1A8XM99_9RHOO</name>
<dbReference type="GO" id="GO:0000287">
    <property type="term" value="F:magnesium ion binding"/>
    <property type="evidence" value="ECO:0007669"/>
    <property type="project" value="UniProtKB-UniRule"/>
</dbReference>
<comment type="cofactor">
    <cofactor evidence="1 8">
        <name>Mg(2+)</name>
        <dbReference type="ChEBI" id="CHEBI:18420"/>
    </cofactor>
</comment>
<accession>A0A1A8XM99</accession>
<keyword evidence="8" id="KW-0800">Toxin</keyword>
<feature type="binding site" evidence="8">
    <location>
        <position position="106"/>
    </location>
    <ligand>
        <name>Mg(2+)</name>
        <dbReference type="ChEBI" id="CHEBI:18420"/>
    </ligand>
</feature>
<evidence type="ECO:0000256" key="2">
    <source>
        <dbReference type="ARBA" id="ARBA00022649"/>
    </source>
</evidence>
<dbReference type="HAMAP" id="MF_00265">
    <property type="entry name" value="VapC_Nob1"/>
    <property type="match status" value="1"/>
</dbReference>
<evidence type="ECO:0000259" key="9">
    <source>
        <dbReference type="Pfam" id="PF01850"/>
    </source>
</evidence>
<evidence type="ECO:0000256" key="6">
    <source>
        <dbReference type="ARBA" id="ARBA00022842"/>
    </source>
</evidence>
<evidence type="ECO:0000256" key="4">
    <source>
        <dbReference type="ARBA" id="ARBA00022723"/>
    </source>
</evidence>
<dbReference type="SUPFAM" id="SSF88723">
    <property type="entry name" value="PIN domain-like"/>
    <property type="match status" value="1"/>
</dbReference>
<comment type="similarity">
    <text evidence="7 8">Belongs to the PINc/VapC protein family.</text>
</comment>
<dbReference type="RefSeq" id="WP_186410037.1">
    <property type="nucleotide sequence ID" value="NZ_FLQY01000048.1"/>
</dbReference>
<dbReference type="InterPro" id="IPR022907">
    <property type="entry name" value="VapC_family"/>
</dbReference>
<dbReference type="InterPro" id="IPR002716">
    <property type="entry name" value="PIN_dom"/>
</dbReference>
<evidence type="ECO:0000313" key="11">
    <source>
        <dbReference type="Proteomes" id="UP000199600"/>
    </source>
</evidence>
<dbReference type="EMBL" id="FLQY01000048">
    <property type="protein sequence ID" value="SBT05068.1"/>
    <property type="molecule type" value="Genomic_DNA"/>
</dbReference>
<proteinExistence type="inferred from homology"/>
<dbReference type="Pfam" id="PF01850">
    <property type="entry name" value="PIN"/>
    <property type="match status" value="1"/>
</dbReference>